<comment type="caution">
    <text evidence="1">The sequence shown here is derived from an EMBL/GenBank/DDBJ whole genome shotgun (WGS) entry which is preliminary data.</text>
</comment>
<sequence>MNKLAIVVVLCSVCMVIEAQSAKEYFSLSNEVSQAAEGDNELLLQQSRQLLDWSTRKYEVKRGGKDTLLSVTPYTALIGHAIYYARIDKLDSTFFYLQQAIDHGMDDKLVFVDNYKDFHQIYNTPQTIKMKRKMNKRFLSSLATSNERKIAKQVIDMFELDQYTRTYYEYSKHVLKADSVELNSIKSRWETIDRRNQTAMMDILDNYGYPGKSLMGDSRAECAFFIIQHFKDVEQQQKYYPMLKQAAEQGELDPFMLMMIEDRINIKEGNVQKHGTQTFIIE</sequence>
<dbReference type="Proteomes" id="UP000721861">
    <property type="component" value="Unassembled WGS sequence"/>
</dbReference>
<proteinExistence type="predicted"/>
<evidence type="ECO:0000313" key="2">
    <source>
        <dbReference type="Proteomes" id="UP000721861"/>
    </source>
</evidence>
<name>A0ABS5KDW5_9BACT</name>
<dbReference type="Pfam" id="PF20329">
    <property type="entry name" value="DUF6624"/>
    <property type="match status" value="1"/>
</dbReference>
<keyword evidence="2" id="KW-1185">Reference proteome</keyword>
<dbReference type="RefSeq" id="WP_212230227.1">
    <property type="nucleotide sequence ID" value="NZ_JAGUCN010000023.1"/>
</dbReference>
<organism evidence="1 2">
    <name type="scientific">Carboxylicivirga mesophila</name>
    <dbReference type="NCBI Taxonomy" id="1166478"/>
    <lineage>
        <taxon>Bacteria</taxon>
        <taxon>Pseudomonadati</taxon>
        <taxon>Bacteroidota</taxon>
        <taxon>Bacteroidia</taxon>
        <taxon>Marinilabiliales</taxon>
        <taxon>Marinilabiliaceae</taxon>
        <taxon>Carboxylicivirga</taxon>
    </lineage>
</organism>
<dbReference type="EMBL" id="JAGUCN010000023">
    <property type="protein sequence ID" value="MBS2213190.1"/>
    <property type="molecule type" value="Genomic_DNA"/>
</dbReference>
<evidence type="ECO:0008006" key="3">
    <source>
        <dbReference type="Google" id="ProtNLM"/>
    </source>
</evidence>
<protein>
    <recommendedName>
        <fullName evidence="3">Lipoprotein</fullName>
    </recommendedName>
</protein>
<accession>A0ABS5KDW5</accession>
<evidence type="ECO:0000313" key="1">
    <source>
        <dbReference type="EMBL" id="MBS2213190.1"/>
    </source>
</evidence>
<gene>
    <name evidence="1" type="ORF">KEM09_17385</name>
</gene>
<dbReference type="InterPro" id="IPR046732">
    <property type="entry name" value="DUF6624"/>
</dbReference>
<reference evidence="1 2" key="1">
    <citation type="journal article" date="2014" name="Int. J. Syst. Evol. Microbiol.">
        <title>Carboxylicivirga gen. nov. in the family Marinilabiliaceae with two novel species, Carboxylicivirga mesophila sp. nov. and Carboxylicivirga taeanensis sp. nov., and reclassification of Cytophaga fermentans as Saccharicrinis fermentans gen. nov., comb. nov.</title>
        <authorList>
            <person name="Yang S.H."/>
            <person name="Seo H.S."/>
            <person name="Woo J.H."/>
            <person name="Oh H.M."/>
            <person name="Jang H."/>
            <person name="Lee J.H."/>
            <person name="Kim S.J."/>
            <person name="Kwon K.K."/>
        </authorList>
    </citation>
    <scope>NUCLEOTIDE SEQUENCE [LARGE SCALE GENOMIC DNA]</scope>
    <source>
        <strain evidence="1 2">JCM 18290</strain>
    </source>
</reference>